<feature type="compositionally biased region" description="Low complexity" evidence="1">
    <location>
        <begin position="32"/>
        <end position="41"/>
    </location>
</feature>
<dbReference type="EMBL" id="LR134350">
    <property type="protein sequence ID" value="VEG29518.1"/>
    <property type="molecule type" value="Genomic_DNA"/>
</dbReference>
<gene>
    <name evidence="5" type="ORF">NCTC11636_02082</name>
</gene>
<reference evidence="5 6" key="1">
    <citation type="submission" date="2018-12" db="EMBL/GenBank/DDBJ databases">
        <authorList>
            <consortium name="Pathogen Informatics"/>
        </authorList>
    </citation>
    <scope>NUCLEOTIDE SEQUENCE [LARGE SCALE GENOMIC DNA]</scope>
    <source>
        <strain evidence="5 6">NCTC11636</strain>
    </source>
</reference>
<protein>
    <recommendedName>
        <fullName evidence="4">TPM domain-containing protein</fullName>
    </recommendedName>
</protein>
<dbReference type="Pfam" id="PF04536">
    <property type="entry name" value="TPM_phosphatase"/>
    <property type="match status" value="1"/>
</dbReference>
<feature type="signal peptide" evidence="3">
    <location>
        <begin position="1"/>
        <end position="31"/>
    </location>
</feature>
<evidence type="ECO:0000313" key="5">
    <source>
        <dbReference type="EMBL" id="VEG29518.1"/>
    </source>
</evidence>
<feature type="region of interest" description="Disordered" evidence="1">
    <location>
        <begin position="32"/>
        <end position="56"/>
    </location>
</feature>
<dbReference type="OrthoDB" id="5105562at2"/>
<accession>A0A448HJ96</accession>
<feature type="domain" description="TPM" evidence="4">
    <location>
        <begin position="67"/>
        <end position="179"/>
    </location>
</feature>
<evidence type="ECO:0000256" key="3">
    <source>
        <dbReference type="SAM" id="SignalP"/>
    </source>
</evidence>
<keyword evidence="2" id="KW-0812">Transmembrane</keyword>
<evidence type="ECO:0000256" key="2">
    <source>
        <dbReference type="SAM" id="Phobius"/>
    </source>
</evidence>
<keyword evidence="3" id="KW-0732">Signal</keyword>
<evidence type="ECO:0000313" key="6">
    <source>
        <dbReference type="Proteomes" id="UP000266895"/>
    </source>
</evidence>
<dbReference type="InterPro" id="IPR007621">
    <property type="entry name" value="TPM_dom"/>
</dbReference>
<proteinExistence type="predicted"/>
<organism evidence="5 6">
    <name type="scientific">Actinomyces howellii</name>
    <dbReference type="NCBI Taxonomy" id="52771"/>
    <lineage>
        <taxon>Bacteria</taxon>
        <taxon>Bacillati</taxon>
        <taxon>Actinomycetota</taxon>
        <taxon>Actinomycetes</taxon>
        <taxon>Actinomycetales</taxon>
        <taxon>Actinomycetaceae</taxon>
        <taxon>Actinomyces</taxon>
    </lineage>
</organism>
<dbReference type="Proteomes" id="UP000266895">
    <property type="component" value="Chromosome"/>
</dbReference>
<feature type="compositionally biased region" description="Low complexity" evidence="1">
    <location>
        <begin position="635"/>
        <end position="663"/>
    </location>
</feature>
<feature type="chain" id="PRO_5019437261" description="TPM domain-containing protein" evidence="3">
    <location>
        <begin position="32"/>
        <end position="670"/>
    </location>
</feature>
<sequence>MATPFPLRRVIVLVTAVCALVLLLLPAGAGASTPAGSGTVTPVLAAPGTPGRTSPAVEVTAPLSDHVTDDAGILDAASAQAAVEEAAAAGYGLWVVTTTEVPSPEIEWWSHNLFVDSYLGDTDLLVVIQPETRDYTLMRAEGGDVLDSYLDAVEEAMLPELRADDWDGAVTAAGHALATASERALRTGVIILGGGATLVAGGVGGGVLWAHRRRRRAARRAEAELAARERAALSALVDADNAVLTASQELEYAVAQFGLTATDEYTAAIAAAREAVGVGLEASRALSGAALLSPEQRQRHVAVMQSSAERARAAVQDSSDKLASMRRLEAEAEQACADTATRAQEARAAIGVARDQLAVLATARSDAAVASGRAGLDQATELLAVVEGAVGKAREAVAAGSRGTAVQHLRLAQGALAQVAELRAQATSLPQRLDEIDREMAALDGLINEDLADIEDLRDDEGFDPRAVEEAVSRAQQAVNDLETRRRDPETALSHLSEAETRLDEVLAPARESRERVRQEALNRRRLEGRMAELGRTIPEVHSFITVNRAVVGAQPRALLDKAAALQVQAHREQDTTMALAIASDALACARRARAVADEAIRDNSLASMGSGSSWGGLFDGPSSGHRSSSHRSTYRPSRPSPRVSTPSPRRTASGRSSSARGASGRRGRF</sequence>
<feature type="transmembrane region" description="Helical" evidence="2">
    <location>
        <begin position="189"/>
        <end position="210"/>
    </location>
</feature>
<evidence type="ECO:0000259" key="4">
    <source>
        <dbReference type="Pfam" id="PF04536"/>
    </source>
</evidence>
<keyword evidence="2" id="KW-0472">Membrane</keyword>
<dbReference type="Gene3D" id="3.10.310.50">
    <property type="match status" value="1"/>
</dbReference>
<evidence type="ECO:0000256" key="1">
    <source>
        <dbReference type="SAM" id="MobiDB-lite"/>
    </source>
</evidence>
<dbReference type="RefSeq" id="WP_126383053.1">
    <property type="nucleotide sequence ID" value="NZ_LR134350.1"/>
</dbReference>
<keyword evidence="6" id="KW-1185">Reference proteome</keyword>
<keyword evidence="2" id="KW-1133">Transmembrane helix</keyword>
<dbReference type="KEGG" id="ahw:NCTC11636_02082"/>
<feature type="region of interest" description="Disordered" evidence="1">
    <location>
        <begin position="612"/>
        <end position="670"/>
    </location>
</feature>
<name>A0A448HJ96_9ACTO</name>
<dbReference type="AlphaFoldDB" id="A0A448HJ96"/>